<feature type="compositionally biased region" description="Low complexity" evidence="1">
    <location>
        <begin position="460"/>
        <end position="472"/>
    </location>
</feature>
<feature type="region of interest" description="Disordered" evidence="1">
    <location>
        <begin position="398"/>
        <end position="427"/>
    </location>
</feature>
<evidence type="ECO:0000313" key="6">
    <source>
        <dbReference type="Proteomes" id="UP001500784"/>
    </source>
</evidence>
<evidence type="ECO:0000259" key="4">
    <source>
        <dbReference type="Pfam" id="PF17173"/>
    </source>
</evidence>
<feature type="chain" id="PRO_5045595338" description="DUF5129 domain-containing protein" evidence="3">
    <location>
        <begin position="25"/>
        <end position="488"/>
    </location>
</feature>
<keyword evidence="2" id="KW-0472">Membrane</keyword>
<feature type="region of interest" description="Disordered" evidence="1">
    <location>
        <begin position="455"/>
        <end position="488"/>
    </location>
</feature>
<evidence type="ECO:0000256" key="2">
    <source>
        <dbReference type="SAM" id="Phobius"/>
    </source>
</evidence>
<accession>A0ABN2PC47</accession>
<keyword evidence="2" id="KW-0812">Transmembrane</keyword>
<organism evidence="5 6">
    <name type="scientific">Arthrobacter gandavensis</name>
    <dbReference type="NCBI Taxonomy" id="169960"/>
    <lineage>
        <taxon>Bacteria</taxon>
        <taxon>Bacillati</taxon>
        <taxon>Actinomycetota</taxon>
        <taxon>Actinomycetes</taxon>
        <taxon>Micrococcales</taxon>
        <taxon>Micrococcaceae</taxon>
        <taxon>Arthrobacter</taxon>
    </lineage>
</organism>
<dbReference type="Pfam" id="PF17173">
    <property type="entry name" value="DUF5129"/>
    <property type="match status" value="1"/>
</dbReference>
<keyword evidence="2" id="KW-1133">Transmembrane helix</keyword>
<protein>
    <recommendedName>
        <fullName evidence="4">DUF5129 domain-containing protein</fullName>
    </recommendedName>
</protein>
<dbReference type="InterPro" id="IPR033435">
    <property type="entry name" value="DUF5129"/>
</dbReference>
<dbReference type="RefSeq" id="WP_152229297.1">
    <property type="nucleotide sequence ID" value="NZ_BAAALV010000004.1"/>
</dbReference>
<dbReference type="EMBL" id="BAAALV010000004">
    <property type="protein sequence ID" value="GAA1917946.1"/>
    <property type="molecule type" value="Genomic_DNA"/>
</dbReference>
<comment type="caution">
    <text evidence="5">The sequence shown here is derived from an EMBL/GenBank/DDBJ whole genome shotgun (WGS) entry which is preliminary data.</text>
</comment>
<gene>
    <name evidence="5" type="ORF">GCM10009688_23750</name>
</gene>
<dbReference type="Proteomes" id="UP001500784">
    <property type="component" value="Unassembled WGS sequence"/>
</dbReference>
<evidence type="ECO:0000256" key="3">
    <source>
        <dbReference type="SAM" id="SignalP"/>
    </source>
</evidence>
<proteinExistence type="predicted"/>
<feature type="transmembrane region" description="Helical" evidence="2">
    <location>
        <begin position="175"/>
        <end position="195"/>
    </location>
</feature>
<name>A0ABN2PC47_9MICC</name>
<evidence type="ECO:0000313" key="5">
    <source>
        <dbReference type="EMBL" id="GAA1917946.1"/>
    </source>
</evidence>
<evidence type="ECO:0000256" key="1">
    <source>
        <dbReference type="SAM" id="MobiDB-lite"/>
    </source>
</evidence>
<keyword evidence="6" id="KW-1185">Reference proteome</keyword>
<feature type="domain" description="DUF5129" evidence="4">
    <location>
        <begin position="32"/>
        <end position="377"/>
    </location>
</feature>
<keyword evidence="3" id="KW-0732">Signal</keyword>
<feature type="signal peptide" evidence="3">
    <location>
        <begin position="1"/>
        <end position="24"/>
    </location>
</feature>
<reference evidence="5 6" key="1">
    <citation type="journal article" date="2019" name="Int. J. Syst. Evol. Microbiol.">
        <title>The Global Catalogue of Microorganisms (GCM) 10K type strain sequencing project: providing services to taxonomists for standard genome sequencing and annotation.</title>
        <authorList>
            <consortium name="The Broad Institute Genomics Platform"/>
            <consortium name="The Broad Institute Genome Sequencing Center for Infectious Disease"/>
            <person name="Wu L."/>
            <person name="Ma J."/>
        </authorList>
    </citation>
    <scope>NUCLEOTIDE SEQUENCE [LARGE SCALE GENOMIC DNA]</scope>
    <source>
        <strain evidence="5 6">JCM 13316</strain>
    </source>
</reference>
<sequence>MRRILLIISAALLALAAPAAPAFAVEPVDIIVEDTAGVLDQNTLLPALEQIQFHEPTTVAVYTYRGDPNAEYQDGDTVTNEETLRFAREEHPEWISADGQKWADGLFIFTLDPDGRWIGTYFGEDRKVDSDQAQAIRDEAAELFKDAQWTDGTIAGVEEAAKLINRPWYLNPATWIAGGALVLAAGGTWLTIVAVRRKRLTTNRELIAKAEKSYASVSMDLEATELNANTIPAESRYGAKVLEEHRTFRTRYNRATELGNTVRTFSDKDLKRGRTRKPVEEFAELAAALDGIDDVIADTNTLLNMGPGWQAAWDRQAAPLLAELDKLEDLFAQDKTAGSATAAALLAFRTECRRRLQGAAAALASGSMTPEEALDILRDSGSELAELLKNHSETVIEKAAKDSSEKKLMREALEEERSRPRRYRDGYRPGILDTAYPNYVWSVASFNAGVQAGNGKIESARSSASSGSSSGYGSSGGSFSGSGSSSRF</sequence>